<protein>
    <submittedName>
        <fullName evidence="1">Uncharacterized protein</fullName>
    </submittedName>
</protein>
<evidence type="ECO:0000313" key="1">
    <source>
        <dbReference type="EMBL" id="TWH97752.1"/>
    </source>
</evidence>
<evidence type="ECO:0000313" key="2">
    <source>
        <dbReference type="Proteomes" id="UP000316624"/>
    </source>
</evidence>
<gene>
    <name evidence="1" type="ORF">IQ35_00352</name>
</gene>
<comment type="caution">
    <text evidence="1">The sequence shown here is derived from an EMBL/GenBank/DDBJ whole genome shotgun (WGS) entry which is preliminary data.</text>
</comment>
<dbReference type="AlphaFoldDB" id="A0A562KQT1"/>
<keyword evidence="2" id="KW-1185">Reference proteome</keyword>
<name>A0A562KQT1_SPHWJ</name>
<dbReference type="EMBL" id="VLKK01000001">
    <property type="protein sequence ID" value="TWH97752.1"/>
    <property type="molecule type" value="Genomic_DNA"/>
</dbReference>
<organism evidence="1 2">
    <name type="scientific">Sphingobium wenxiniae (strain DSM 21828 / CGMCC 1.7748 / JZ-1)</name>
    <dbReference type="NCBI Taxonomy" id="595605"/>
    <lineage>
        <taxon>Bacteria</taxon>
        <taxon>Pseudomonadati</taxon>
        <taxon>Pseudomonadota</taxon>
        <taxon>Alphaproteobacteria</taxon>
        <taxon>Sphingomonadales</taxon>
        <taxon>Sphingomonadaceae</taxon>
        <taxon>Sphingobium</taxon>
    </lineage>
</organism>
<sequence>MNESDQLHRADLLDAGETQQAVEGSEIVYLTAGLPMDSRLWVEQWPVIMKT</sequence>
<accession>A0A562KQT1</accession>
<reference evidence="1 2" key="1">
    <citation type="journal article" date="2015" name="Stand. Genomic Sci.">
        <title>Genomic Encyclopedia of Bacterial and Archaeal Type Strains, Phase III: the genomes of soil and plant-associated and newly described type strains.</title>
        <authorList>
            <person name="Whitman W.B."/>
            <person name="Woyke T."/>
            <person name="Klenk H.P."/>
            <person name="Zhou Y."/>
            <person name="Lilburn T.G."/>
            <person name="Beck B.J."/>
            <person name="De Vos P."/>
            <person name="Vandamme P."/>
            <person name="Eisen J.A."/>
            <person name="Garrity G."/>
            <person name="Hugenholtz P."/>
            <person name="Kyrpides N.C."/>
        </authorList>
    </citation>
    <scope>NUCLEOTIDE SEQUENCE [LARGE SCALE GENOMIC DNA]</scope>
    <source>
        <strain evidence="1 2">CGMCC 1.7748</strain>
    </source>
</reference>
<proteinExistence type="predicted"/>
<dbReference type="Proteomes" id="UP000316624">
    <property type="component" value="Unassembled WGS sequence"/>
</dbReference>